<dbReference type="GO" id="GO:0016903">
    <property type="term" value="F:oxidoreductase activity, acting on the aldehyde or oxo group of donors"/>
    <property type="evidence" value="ECO:0007669"/>
    <property type="project" value="InterPro"/>
</dbReference>
<evidence type="ECO:0000256" key="1">
    <source>
        <dbReference type="ARBA" id="ARBA00023002"/>
    </source>
</evidence>
<dbReference type="FunFam" id="3.40.50.970:FF:000022">
    <property type="entry name" value="2-oxoglutarate ferredoxin oxidoreductase alpha subunit"/>
    <property type="match status" value="1"/>
</dbReference>
<reference evidence="3" key="1">
    <citation type="submission" date="2018-05" db="EMBL/GenBank/DDBJ databases">
        <authorList>
            <person name="Lanie J.A."/>
            <person name="Ng W.-L."/>
            <person name="Kazmierczak K.M."/>
            <person name="Andrzejewski T.M."/>
            <person name="Davidsen T.M."/>
            <person name="Wayne K.J."/>
            <person name="Tettelin H."/>
            <person name="Glass J.I."/>
            <person name="Rusch D."/>
            <person name="Podicherti R."/>
            <person name="Tsui H.-C.T."/>
            <person name="Winkler M.E."/>
        </authorList>
    </citation>
    <scope>NUCLEOTIDE SEQUENCE</scope>
</reference>
<feature type="non-terminal residue" evidence="3">
    <location>
        <position position="1"/>
    </location>
</feature>
<dbReference type="InterPro" id="IPR002869">
    <property type="entry name" value="Pyrv_flavodox_OxRed_cen"/>
</dbReference>
<dbReference type="SUPFAM" id="SSF52518">
    <property type="entry name" value="Thiamin diphosphate-binding fold (THDP-binding)"/>
    <property type="match status" value="1"/>
</dbReference>
<proteinExistence type="predicted"/>
<evidence type="ECO:0000259" key="2">
    <source>
        <dbReference type="Pfam" id="PF01855"/>
    </source>
</evidence>
<keyword evidence="1" id="KW-0560">Oxidoreductase</keyword>
<name>A0A382PR74_9ZZZZ</name>
<dbReference type="Gene3D" id="3.40.50.970">
    <property type="match status" value="1"/>
</dbReference>
<dbReference type="Pfam" id="PF01855">
    <property type="entry name" value="POR_N"/>
    <property type="match status" value="1"/>
</dbReference>
<dbReference type="PANTHER" id="PTHR32154:SF20">
    <property type="entry name" value="2-OXOGLUTARATE OXIDOREDUCTASE SUBUNIT KORA"/>
    <property type="match status" value="1"/>
</dbReference>
<feature type="non-terminal residue" evidence="3">
    <location>
        <position position="340"/>
    </location>
</feature>
<organism evidence="3">
    <name type="scientific">marine metagenome</name>
    <dbReference type="NCBI Taxonomy" id="408172"/>
    <lineage>
        <taxon>unclassified sequences</taxon>
        <taxon>metagenomes</taxon>
        <taxon>ecological metagenomes</taxon>
    </lineage>
</organism>
<dbReference type="GO" id="GO:0006979">
    <property type="term" value="P:response to oxidative stress"/>
    <property type="evidence" value="ECO:0007669"/>
    <property type="project" value="TreeGrafter"/>
</dbReference>
<dbReference type="PANTHER" id="PTHR32154">
    <property type="entry name" value="PYRUVATE-FLAVODOXIN OXIDOREDUCTASE-RELATED"/>
    <property type="match status" value="1"/>
</dbReference>
<protein>
    <recommendedName>
        <fullName evidence="2">Pyruvate flavodoxin/ferredoxin oxidoreductase pyrimidine binding domain-containing protein</fullName>
    </recommendedName>
</protein>
<feature type="domain" description="Pyruvate flavodoxin/ferredoxin oxidoreductase pyrimidine binding" evidence="2">
    <location>
        <begin position="167"/>
        <end position="325"/>
    </location>
</feature>
<dbReference type="InterPro" id="IPR002880">
    <property type="entry name" value="Pyrv_Fd/Flavodoxin_OxRdtase_N"/>
</dbReference>
<dbReference type="AlphaFoldDB" id="A0A382PR74"/>
<accession>A0A382PR74</accession>
<dbReference type="Gene3D" id="3.40.920.10">
    <property type="entry name" value="Pyruvate-ferredoxin oxidoreductase, PFOR, domain III"/>
    <property type="match status" value="1"/>
</dbReference>
<sequence length="340" mass="36727">KTNLTDLVDGGLLIVDTNEFKQINLRKAGYSENPLEDGSLSAYQLVSVSITENNERALEGLELNAKERFLSRNFYALGLVLWLFNRPLATVERWATDKFSRNPVVLEANLRALRAGNAFAETTELFHQRYEVAPAEVAPGTYRHISGNEATALGLVAASQLADIPIFYASYPITPASDVLHELAKHRNFGVKTMQAEDEMAAVCAALGSSYAGSLGITGTSGPGLALKSEAINLAIMTELPLVVLDIQRAGPSTGMPTKTEQSDLLQAMYGRNGDSSVIIVAPATPGECFEMAIEAVRLALAYMTPVIYLSDGYLANGSSPWLIPSISNFPPISNHYQEV</sequence>
<evidence type="ECO:0000313" key="3">
    <source>
        <dbReference type="EMBL" id="SVC75913.1"/>
    </source>
</evidence>
<dbReference type="CDD" id="cd07034">
    <property type="entry name" value="TPP_PYR_PFOR_IOR-alpha_like"/>
    <property type="match status" value="1"/>
</dbReference>
<dbReference type="InterPro" id="IPR050722">
    <property type="entry name" value="Pyruvate:ferred/Flavod_OxRd"/>
</dbReference>
<dbReference type="EMBL" id="UINC01109232">
    <property type="protein sequence ID" value="SVC75913.1"/>
    <property type="molecule type" value="Genomic_DNA"/>
</dbReference>
<gene>
    <name evidence="3" type="ORF">METZ01_LOCUS328767</name>
</gene>
<dbReference type="InterPro" id="IPR029061">
    <property type="entry name" value="THDP-binding"/>
</dbReference>